<dbReference type="PROSITE" id="PS51219">
    <property type="entry name" value="DPCK"/>
    <property type="match status" value="1"/>
</dbReference>
<dbReference type="GO" id="GO:0046872">
    <property type="term" value="F:metal ion binding"/>
    <property type="evidence" value="ECO:0007669"/>
    <property type="project" value="UniProtKB-KW"/>
</dbReference>
<gene>
    <name evidence="10" type="ORF">KIW84_031001</name>
</gene>
<dbReference type="InterPro" id="IPR036163">
    <property type="entry name" value="HMA_dom_sf"/>
</dbReference>
<dbReference type="PANTHER" id="PTHR45868:SF80">
    <property type="entry name" value="F15K9.8-RELATED"/>
    <property type="match status" value="1"/>
</dbReference>
<dbReference type="CDD" id="cd00371">
    <property type="entry name" value="HMA"/>
    <property type="match status" value="1"/>
</dbReference>
<keyword evidence="3" id="KW-0547">Nucleotide-binding</keyword>
<dbReference type="InterPro" id="IPR027417">
    <property type="entry name" value="P-loop_NTPase"/>
</dbReference>
<dbReference type="EMBL" id="JAMSHJ010000003">
    <property type="protein sequence ID" value="KAI5425033.1"/>
    <property type="molecule type" value="Genomic_DNA"/>
</dbReference>
<dbReference type="Pfam" id="PF01121">
    <property type="entry name" value="CoaE"/>
    <property type="match status" value="1"/>
</dbReference>
<feature type="domain" description="HMA" evidence="9">
    <location>
        <begin position="145"/>
        <end position="208"/>
    </location>
</feature>
<evidence type="ECO:0000256" key="8">
    <source>
        <dbReference type="SAM" id="MobiDB-lite"/>
    </source>
</evidence>
<keyword evidence="5" id="KW-0449">Lipoprotein</keyword>
<feature type="region of interest" description="Disordered" evidence="8">
    <location>
        <begin position="202"/>
        <end position="308"/>
    </location>
</feature>
<evidence type="ECO:0000256" key="3">
    <source>
        <dbReference type="ARBA" id="ARBA00022741"/>
    </source>
</evidence>
<evidence type="ECO:0000256" key="2">
    <source>
        <dbReference type="ARBA" id="ARBA00022723"/>
    </source>
</evidence>
<feature type="compositionally biased region" description="Basic and acidic residues" evidence="8">
    <location>
        <begin position="214"/>
        <end position="237"/>
    </location>
</feature>
<dbReference type="InterPro" id="IPR006121">
    <property type="entry name" value="HMA_dom"/>
</dbReference>
<protein>
    <recommendedName>
        <fullName evidence="9">HMA domain-containing protein</fullName>
    </recommendedName>
</protein>
<feature type="compositionally biased region" description="Polar residues" evidence="8">
    <location>
        <begin position="294"/>
        <end position="306"/>
    </location>
</feature>
<keyword evidence="1" id="KW-0488">Methylation</keyword>
<comment type="similarity">
    <text evidence="7">Belongs to the HIPP family.</text>
</comment>
<name>A0A9D5AWY6_PEA</name>
<dbReference type="AlphaFoldDB" id="A0A9D5AWY6"/>
<dbReference type="InterPro" id="IPR001977">
    <property type="entry name" value="Depp_CoAkinase"/>
</dbReference>
<dbReference type="Gene3D" id="3.40.50.300">
    <property type="entry name" value="P-loop containing nucleotide triphosphate hydrolases"/>
    <property type="match status" value="1"/>
</dbReference>
<dbReference type="GO" id="GO:0015937">
    <property type="term" value="P:coenzyme A biosynthetic process"/>
    <property type="evidence" value="ECO:0007669"/>
    <property type="project" value="InterPro"/>
</dbReference>
<evidence type="ECO:0000256" key="6">
    <source>
        <dbReference type="ARBA" id="ARBA00023289"/>
    </source>
</evidence>
<keyword evidence="6" id="KW-0636">Prenylation</keyword>
<dbReference type="NCBIfam" id="TIGR00152">
    <property type="entry name" value="dephospho-CoA kinase"/>
    <property type="match status" value="1"/>
</dbReference>
<sequence>MRIVGLTGGIASGKSTVSNLFKSHDIPVVDADVVAREALKKDSGGWKKVVAAFGEEILLDNGEVNRPRLGQIVFADPDKRQFLNRLFKSIAKPIHTNLNKLSPSLNFHSTKLRTNQTSFQMAAPKPPHDHHHHPQLPPASETLKYQTWVLKVLIHCDGCTKRIKKILQGIEGVYTTEVDSMQHKVTVTGNVEAETLIKKLSRSGKSVELWPQKPPEKKDKKPSTKSKEEIKEGEKNSTEPVGESSHEDCIDDVGDDGGEEDSNHNDDDDGGGGGDNKSEGGAKKKKKKKKKNKSGSVTSVPLNNNDGGEKVILSTEKVATPKEIIVPPVLEQHHGYNNPYPPHMYYSHPPLAHAPPPYGLSYNTSYPVSTTSAYYVGAPIMPMHANYSRLPPPPPPPSDPINNYGYHNDHEEYEGGYCSIM</sequence>
<dbReference type="Gramene" id="Psat03G0100100-T1">
    <property type="protein sequence ID" value="KAI5425033.1"/>
    <property type="gene ID" value="KIW84_031001"/>
</dbReference>
<dbReference type="Proteomes" id="UP001058974">
    <property type="component" value="Chromosome 3"/>
</dbReference>
<proteinExistence type="inferred from homology"/>
<evidence type="ECO:0000256" key="4">
    <source>
        <dbReference type="ARBA" id="ARBA00022840"/>
    </source>
</evidence>
<dbReference type="Gene3D" id="3.30.70.100">
    <property type="match status" value="1"/>
</dbReference>
<dbReference type="SUPFAM" id="SSF55008">
    <property type="entry name" value="HMA, heavy metal-associated domain"/>
    <property type="match status" value="1"/>
</dbReference>
<keyword evidence="11" id="KW-1185">Reference proteome</keyword>
<dbReference type="SUPFAM" id="SSF52540">
    <property type="entry name" value="P-loop containing nucleoside triphosphate hydrolases"/>
    <property type="match status" value="1"/>
</dbReference>
<evidence type="ECO:0000256" key="7">
    <source>
        <dbReference type="ARBA" id="ARBA00024045"/>
    </source>
</evidence>
<feature type="compositionally biased region" description="Basic residues" evidence="8">
    <location>
        <begin position="283"/>
        <end position="293"/>
    </location>
</feature>
<dbReference type="CDD" id="cd02022">
    <property type="entry name" value="DPCK"/>
    <property type="match status" value="1"/>
</dbReference>
<dbReference type="PANTHER" id="PTHR45868">
    <property type="entry name" value="HEAVY METAL-ASSOCIATED ISOPRENYLATED PLANT PROTEIN 33-RELATED"/>
    <property type="match status" value="1"/>
</dbReference>
<evidence type="ECO:0000313" key="10">
    <source>
        <dbReference type="EMBL" id="KAI5425033.1"/>
    </source>
</evidence>
<dbReference type="PROSITE" id="PS50846">
    <property type="entry name" value="HMA_2"/>
    <property type="match status" value="1"/>
</dbReference>
<dbReference type="GO" id="GO:0005524">
    <property type="term" value="F:ATP binding"/>
    <property type="evidence" value="ECO:0007669"/>
    <property type="project" value="UniProtKB-KW"/>
</dbReference>
<keyword evidence="4" id="KW-0067">ATP-binding</keyword>
<organism evidence="10 11">
    <name type="scientific">Pisum sativum</name>
    <name type="common">Garden pea</name>
    <name type="synonym">Lathyrus oleraceus</name>
    <dbReference type="NCBI Taxonomy" id="3888"/>
    <lineage>
        <taxon>Eukaryota</taxon>
        <taxon>Viridiplantae</taxon>
        <taxon>Streptophyta</taxon>
        <taxon>Embryophyta</taxon>
        <taxon>Tracheophyta</taxon>
        <taxon>Spermatophyta</taxon>
        <taxon>Magnoliopsida</taxon>
        <taxon>eudicotyledons</taxon>
        <taxon>Gunneridae</taxon>
        <taxon>Pentapetalae</taxon>
        <taxon>rosids</taxon>
        <taxon>fabids</taxon>
        <taxon>Fabales</taxon>
        <taxon>Fabaceae</taxon>
        <taxon>Papilionoideae</taxon>
        <taxon>50 kb inversion clade</taxon>
        <taxon>NPAAA clade</taxon>
        <taxon>Hologalegina</taxon>
        <taxon>IRL clade</taxon>
        <taxon>Fabeae</taxon>
        <taxon>Lathyrus</taxon>
    </lineage>
</organism>
<dbReference type="GO" id="GO:0004140">
    <property type="term" value="F:dephospho-CoA kinase activity"/>
    <property type="evidence" value="ECO:0007669"/>
    <property type="project" value="InterPro"/>
</dbReference>
<dbReference type="HAMAP" id="MF_00376">
    <property type="entry name" value="Dephospho_CoA_kinase"/>
    <property type="match status" value="1"/>
</dbReference>
<evidence type="ECO:0000259" key="9">
    <source>
        <dbReference type="PROSITE" id="PS50846"/>
    </source>
</evidence>
<feature type="compositionally biased region" description="Acidic residues" evidence="8">
    <location>
        <begin position="249"/>
        <end position="270"/>
    </location>
</feature>
<evidence type="ECO:0000313" key="11">
    <source>
        <dbReference type="Proteomes" id="UP001058974"/>
    </source>
</evidence>
<accession>A0A9D5AWY6</accession>
<keyword evidence="2" id="KW-0479">Metal-binding</keyword>
<evidence type="ECO:0000256" key="5">
    <source>
        <dbReference type="ARBA" id="ARBA00023288"/>
    </source>
</evidence>
<dbReference type="Pfam" id="PF00403">
    <property type="entry name" value="HMA"/>
    <property type="match status" value="1"/>
</dbReference>
<comment type="caution">
    <text evidence="10">The sequence shown here is derived from an EMBL/GenBank/DDBJ whole genome shotgun (WGS) entry which is preliminary data.</text>
</comment>
<reference evidence="10 11" key="1">
    <citation type="journal article" date="2022" name="Nat. Genet.">
        <title>Improved pea reference genome and pan-genome highlight genomic features and evolutionary characteristics.</title>
        <authorList>
            <person name="Yang T."/>
            <person name="Liu R."/>
            <person name="Luo Y."/>
            <person name="Hu S."/>
            <person name="Wang D."/>
            <person name="Wang C."/>
            <person name="Pandey M.K."/>
            <person name="Ge S."/>
            <person name="Xu Q."/>
            <person name="Li N."/>
            <person name="Li G."/>
            <person name="Huang Y."/>
            <person name="Saxena R.K."/>
            <person name="Ji Y."/>
            <person name="Li M."/>
            <person name="Yan X."/>
            <person name="He Y."/>
            <person name="Liu Y."/>
            <person name="Wang X."/>
            <person name="Xiang C."/>
            <person name="Varshney R.K."/>
            <person name="Ding H."/>
            <person name="Gao S."/>
            <person name="Zong X."/>
        </authorList>
    </citation>
    <scope>NUCLEOTIDE SEQUENCE [LARGE SCALE GENOMIC DNA]</scope>
    <source>
        <strain evidence="10 11">cv. Zhongwan 6</strain>
    </source>
</reference>
<evidence type="ECO:0000256" key="1">
    <source>
        <dbReference type="ARBA" id="ARBA00022481"/>
    </source>
</evidence>